<proteinExistence type="predicted"/>
<dbReference type="Gene3D" id="3.50.50.60">
    <property type="entry name" value="FAD/NAD(P)-binding domain"/>
    <property type="match status" value="2"/>
</dbReference>
<feature type="domain" description="Amine oxidase" evidence="2">
    <location>
        <begin position="201"/>
        <end position="457"/>
    </location>
</feature>
<evidence type="ECO:0000313" key="4">
    <source>
        <dbReference type="Proteomes" id="UP000431826"/>
    </source>
</evidence>
<feature type="compositionally biased region" description="Basic and acidic residues" evidence="1">
    <location>
        <begin position="145"/>
        <end position="165"/>
    </location>
</feature>
<feature type="region of interest" description="Disordered" evidence="1">
    <location>
        <begin position="76"/>
        <end position="196"/>
    </location>
</feature>
<keyword evidence="4" id="KW-1185">Reference proteome</keyword>
<evidence type="ECO:0000256" key="1">
    <source>
        <dbReference type="SAM" id="MobiDB-lite"/>
    </source>
</evidence>
<reference evidence="3 4" key="1">
    <citation type="submission" date="2019-12" db="EMBL/GenBank/DDBJ databases">
        <title>Whole genome shotgun sequence of Streptomyces tubercidicus NBRC 13090.</title>
        <authorList>
            <person name="Ichikawa N."/>
            <person name="Kimura A."/>
            <person name="Kitahashi Y."/>
            <person name="Komaki H."/>
            <person name="Tamura T."/>
        </authorList>
    </citation>
    <scope>NUCLEOTIDE SEQUENCE [LARGE SCALE GENOMIC DNA]</scope>
    <source>
        <strain evidence="3 4">NBRC 13090</strain>
    </source>
</reference>
<sequence length="476" mass="49459">MLRTASAVDVVIVGAGPAGLAAARHLTGAGLSVTVLEAAPRIGGRSATDDLDGFRLDRCGRPLAVSAAELRRTPGLGELTPRPFAPGLSLHNGQRTQRISAARSTRGALSAARALSRADRRTERRTDRQAGRPTGRQVARQVGRLTDRRAEQGTDSRRTDRRPDRPAVTPVTPPASATPARPADRPVRDVLAGRPAFPPRTHDALLRPLLGALLCDPQLDGSSRGAAAALRGYAEGGLWLPAGGAAAVPELLAAALPPGTVCTSVQVTAVSTTGVSTAEHGHVPCRAVLVATGAREAAELLPGLRVPAFHPVTVLHHTAAVASGSRGTQARDTALILPTDGPVAYTYAAGAIDPSRTPPGRTLITTAVLGAAAALPLSVLDRTVRHRLDRIYGGHTGDRQLLTAHHHPYAVPAMPAPYDPERTVRVLAGLYVCGDHRDTSTLQGALNSGRRAARAVLQDFGLPGLTTEPDTLPTAA</sequence>
<dbReference type="Pfam" id="PF01593">
    <property type="entry name" value="Amino_oxidase"/>
    <property type="match status" value="1"/>
</dbReference>
<dbReference type="Gene3D" id="3.90.660.20">
    <property type="entry name" value="Protoporphyrinogen oxidase, mitochondrial, domain 2"/>
    <property type="match status" value="1"/>
</dbReference>
<feature type="compositionally biased region" description="Low complexity" evidence="1">
    <location>
        <begin position="100"/>
        <end position="115"/>
    </location>
</feature>
<dbReference type="PANTHER" id="PTHR42841">
    <property type="entry name" value="AMINE OXIDASE"/>
    <property type="match status" value="1"/>
</dbReference>
<dbReference type="RefSeq" id="WP_159746462.1">
    <property type="nucleotide sequence ID" value="NZ_BLIR01000001.1"/>
</dbReference>
<accession>A0A640V0A6</accession>
<dbReference type="SUPFAM" id="SSF51905">
    <property type="entry name" value="FAD/NAD(P)-binding domain"/>
    <property type="match status" value="1"/>
</dbReference>
<dbReference type="Proteomes" id="UP000431826">
    <property type="component" value="Unassembled WGS sequence"/>
</dbReference>
<evidence type="ECO:0000313" key="3">
    <source>
        <dbReference type="EMBL" id="GFE40335.1"/>
    </source>
</evidence>
<dbReference type="GeneID" id="96286089"/>
<protein>
    <submittedName>
        <fullName evidence="3">Oxidoreductase</fullName>
    </submittedName>
</protein>
<dbReference type="AlphaFoldDB" id="A0A640V0A6"/>
<comment type="caution">
    <text evidence="3">The sequence shown here is derived from an EMBL/GenBank/DDBJ whole genome shotgun (WGS) entry which is preliminary data.</text>
</comment>
<dbReference type="InterPro" id="IPR036188">
    <property type="entry name" value="FAD/NAD-bd_sf"/>
</dbReference>
<dbReference type="OrthoDB" id="9767561at2"/>
<dbReference type="InterPro" id="IPR002937">
    <property type="entry name" value="Amino_oxidase"/>
</dbReference>
<dbReference type="Pfam" id="PF13450">
    <property type="entry name" value="NAD_binding_8"/>
    <property type="match status" value="1"/>
</dbReference>
<name>A0A640V0A6_9ACTN</name>
<dbReference type="PRINTS" id="PR00419">
    <property type="entry name" value="ADXRDTASE"/>
</dbReference>
<organism evidence="3 4">
    <name type="scientific">Streptomyces tubercidicus</name>
    <dbReference type="NCBI Taxonomy" id="47759"/>
    <lineage>
        <taxon>Bacteria</taxon>
        <taxon>Bacillati</taxon>
        <taxon>Actinomycetota</taxon>
        <taxon>Actinomycetes</taxon>
        <taxon>Kitasatosporales</taxon>
        <taxon>Streptomycetaceae</taxon>
        <taxon>Streptomyces</taxon>
    </lineage>
</organism>
<dbReference type="GO" id="GO:0016491">
    <property type="term" value="F:oxidoreductase activity"/>
    <property type="evidence" value="ECO:0007669"/>
    <property type="project" value="InterPro"/>
</dbReference>
<evidence type="ECO:0000259" key="2">
    <source>
        <dbReference type="Pfam" id="PF01593"/>
    </source>
</evidence>
<gene>
    <name evidence="3" type="ORF">Stube_50080</name>
</gene>
<feature type="compositionally biased region" description="Basic and acidic residues" evidence="1">
    <location>
        <begin position="116"/>
        <end position="130"/>
    </location>
</feature>
<dbReference type="EMBL" id="BLIR01000001">
    <property type="protein sequence ID" value="GFE40335.1"/>
    <property type="molecule type" value="Genomic_DNA"/>
</dbReference>
<feature type="compositionally biased region" description="Low complexity" evidence="1">
    <location>
        <begin position="166"/>
        <end position="181"/>
    </location>
</feature>